<gene>
    <name evidence="2" type="ORF">TIFTF001_027259</name>
</gene>
<dbReference type="EMBL" id="BTGU01000075">
    <property type="protein sequence ID" value="GMN58163.1"/>
    <property type="molecule type" value="Genomic_DNA"/>
</dbReference>
<evidence type="ECO:0000313" key="3">
    <source>
        <dbReference type="Proteomes" id="UP001187192"/>
    </source>
</evidence>
<evidence type="ECO:0000256" key="1">
    <source>
        <dbReference type="SAM" id="MobiDB-lite"/>
    </source>
</evidence>
<reference evidence="2" key="1">
    <citation type="submission" date="2023-07" db="EMBL/GenBank/DDBJ databases">
        <title>draft genome sequence of fig (Ficus carica).</title>
        <authorList>
            <person name="Takahashi T."/>
            <person name="Nishimura K."/>
        </authorList>
    </citation>
    <scope>NUCLEOTIDE SEQUENCE</scope>
</reference>
<feature type="compositionally biased region" description="Basic residues" evidence="1">
    <location>
        <begin position="1"/>
        <end position="16"/>
    </location>
</feature>
<feature type="region of interest" description="Disordered" evidence="1">
    <location>
        <begin position="1"/>
        <end position="23"/>
    </location>
</feature>
<protein>
    <submittedName>
        <fullName evidence="2">Uncharacterized protein</fullName>
    </submittedName>
</protein>
<feature type="region of interest" description="Disordered" evidence="1">
    <location>
        <begin position="238"/>
        <end position="270"/>
    </location>
</feature>
<sequence>MPRTKKVAHKQSRRRPRDTTTSYRTFQSDEAKDRYEKFTYERFFSLEKCFCCKTPPLWGEGKKMVYARGVQVPIDKDTIYRLYGLEGADNLNTVFIENTDEIRLEHVCVEGTTWNSFAQGAMTMLRNNLTPQYKSPLSRAAPLMWVNSFTKNSVLVRASSGVIRTPPKIMRPDNEKEPKTFYDQPCHHHGGLWFPSLITCLCSRSSVTVFDTEDRLLLKGAITTIAITRITQIKINRGNQEQPHIDGNKQDPASQPTTSRNAVASSSRGPIPAELTQSLKMLEQRMSLHEDVGSTGKSTWDEAYSDPVQVPIGPITRARAKKFKDALNGLIQATWSQAIAWRSIEGITSDDRPNKCVIQVLEETE</sequence>
<dbReference type="Proteomes" id="UP001187192">
    <property type="component" value="Unassembled WGS sequence"/>
</dbReference>
<name>A0AA88DMU1_FICCA</name>
<dbReference type="AlphaFoldDB" id="A0AA88DMU1"/>
<keyword evidence="3" id="KW-1185">Reference proteome</keyword>
<accession>A0AA88DMU1</accession>
<comment type="caution">
    <text evidence="2">The sequence shown here is derived from an EMBL/GenBank/DDBJ whole genome shotgun (WGS) entry which is preliminary data.</text>
</comment>
<evidence type="ECO:0000313" key="2">
    <source>
        <dbReference type="EMBL" id="GMN58163.1"/>
    </source>
</evidence>
<organism evidence="2 3">
    <name type="scientific">Ficus carica</name>
    <name type="common">Common fig</name>
    <dbReference type="NCBI Taxonomy" id="3494"/>
    <lineage>
        <taxon>Eukaryota</taxon>
        <taxon>Viridiplantae</taxon>
        <taxon>Streptophyta</taxon>
        <taxon>Embryophyta</taxon>
        <taxon>Tracheophyta</taxon>
        <taxon>Spermatophyta</taxon>
        <taxon>Magnoliopsida</taxon>
        <taxon>eudicotyledons</taxon>
        <taxon>Gunneridae</taxon>
        <taxon>Pentapetalae</taxon>
        <taxon>rosids</taxon>
        <taxon>fabids</taxon>
        <taxon>Rosales</taxon>
        <taxon>Moraceae</taxon>
        <taxon>Ficeae</taxon>
        <taxon>Ficus</taxon>
    </lineage>
</organism>
<proteinExistence type="predicted"/>
<feature type="compositionally biased region" description="Polar residues" evidence="1">
    <location>
        <begin position="251"/>
        <end position="268"/>
    </location>
</feature>